<dbReference type="InterPro" id="IPR036866">
    <property type="entry name" value="RibonucZ/Hydroxyglut_hydro"/>
</dbReference>
<evidence type="ECO:0000259" key="2">
    <source>
        <dbReference type="SMART" id="SM00849"/>
    </source>
</evidence>
<dbReference type="PANTHER" id="PTHR46018:SF4">
    <property type="entry name" value="METALLO-HYDROLASE YHFI-RELATED"/>
    <property type="match status" value="1"/>
</dbReference>
<organism evidence="3 4">
    <name type="scientific">Thermoflavimicrobium dichotomicum</name>
    <dbReference type="NCBI Taxonomy" id="46223"/>
    <lineage>
        <taxon>Bacteria</taxon>
        <taxon>Bacillati</taxon>
        <taxon>Bacillota</taxon>
        <taxon>Bacilli</taxon>
        <taxon>Bacillales</taxon>
        <taxon>Thermoactinomycetaceae</taxon>
        <taxon>Thermoflavimicrobium</taxon>
    </lineage>
</organism>
<dbReference type="EMBL" id="FORR01000006">
    <property type="protein sequence ID" value="SFJ25527.1"/>
    <property type="molecule type" value="Genomic_DNA"/>
</dbReference>
<dbReference type="RefSeq" id="WP_139203296.1">
    <property type="nucleotide sequence ID" value="NZ_FORR01000006.1"/>
</dbReference>
<dbReference type="InterPro" id="IPR001279">
    <property type="entry name" value="Metallo-B-lactamas"/>
</dbReference>
<dbReference type="SMART" id="SM00849">
    <property type="entry name" value="Lactamase_B"/>
    <property type="match status" value="1"/>
</dbReference>
<evidence type="ECO:0000256" key="1">
    <source>
        <dbReference type="ARBA" id="ARBA00022833"/>
    </source>
</evidence>
<reference evidence="3 4" key="1">
    <citation type="submission" date="2016-10" db="EMBL/GenBank/DDBJ databases">
        <authorList>
            <person name="de Groot N.N."/>
        </authorList>
    </citation>
    <scope>NUCLEOTIDE SEQUENCE [LARGE SCALE GENOMIC DNA]</scope>
    <source>
        <strain evidence="3 4">DSM 44778</strain>
    </source>
</reference>
<proteinExistence type="predicted"/>
<dbReference type="Pfam" id="PF12706">
    <property type="entry name" value="Lactamase_B_2"/>
    <property type="match status" value="1"/>
</dbReference>
<sequence>MRLTVLGCQSPFPAADGATIGYLLEVGGKRILMDCGSGVLAQLAKKCKPYELDLVLISHLHHDHISDFFVLQYALLVANQFQKRNQPLSVWAPSEPKGWFEKLSYRNYILLQAITEGKTVSLEGVNISFFLTDHAVPCYAMKIEYDGKVLLYGADAGPRTDWTRMAIEPDLFICEASFLHKDLPADPIGHLSAKQAAQAANQIKARRLLLTHLYPELDPLQLKQEAEQEYHQELLVAEIGLEINL</sequence>
<accession>A0A1I3PW75</accession>
<dbReference type="AlphaFoldDB" id="A0A1I3PW75"/>
<keyword evidence="4" id="KW-1185">Reference proteome</keyword>
<evidence type="ECO:0000313" key="4">
    <source>
        <dbReference type="Proteomes" id="UP000199545"/>
    </source>
</evidence>
<dbReference type="Gene3D" id="3.60.15.10">
    <property type="entry name" value="Ribonuclease Z/Hydroxyacylglutathione hydrolase-like"/>
    <property type="match status" value="1"/>
</dbReference>
<dbReference type="STRING" id="46223.SAMN05421852_106137"/>
<name>A0A1I3PW75_9BACL</name>
<protein>
    <submittedName>
        <fullName evidence="3">Ribonuclease BN, tRNA processing enzyme</fullName>
    </submittedName>
</protein>
<dbReference type="OrthoDB" id="9794898at2"/>
<dbReference type="SUPFAM" id="SSF56281">
    <property type="entry name" value="Metallo-hydrolase/oxidoreductase"/>
    <property type="match status" value="1"/>
</dbReference>
<gene>
    <name evidence="3" type="ORF">SAMN05421852_106137</name>
</gene>
<dbReference type="GO" id="GO:0042781">
    <property type="term" value="F:3'-tRNA processing endoribonuclease activity"/>
    <property type="evidence" value="ECO:0007669"/>
    <property type="project" value="TreeGrafter"/>
</dbReference>
<keyword evidence="1" id="KW-0862">Zinc</keyword>
<dbReference type="CDD" id="cd07716">
    <property type="entry name" value="RNaseZ_short-form-like_MBL-fold"/>
    <property type="match status" value="1"/>
</dbReference>
<feature type="domain" description="Metallo-beta-lactamase" evidence="2">
    <location>
        <begin position="18"/>
        <end position="212"/>
    </location>
</feature>
<dbReference type="Proteomes" id="UP000199545">
    <property type="component" value="Unassembled WGS sequence"/>
</dbReference>
<evidence type="ECO:0000313" key="3">
    <source>
        <dbReference type="EMBL" id="SFJ25527.1"/>
    </source>
</evidence>
<dbReference type="PANTHER" id="PTHR46018">
    <property type="entry name" value="ZINC PHOSPHODIESTERASE ELAC PROTEIN 1"/>
    <property type="match status" value="1"/>
</dbReference>